<evidence type="ECO:0000256" key="2">
    <source>
        <dbReference type="ARBA" id="ARBA00022692"/>
    </source>
</evidence>
<evidence type="ECO:0000256" key="3">
    <source>
        <dbReference type="ARBA" id="ARBA00022989"/>
    </source>
</evidence>
<dbReference type="RefSeq" id="WP_171157427.1">
    <property type="nucleotide sequence ID" value="NZ_JABENB010000003.1"/>
</dbReference>
<feature type="transmembrane region" description="Helical" evidence="6">
    <location>
        <begin position="241"/>
        <end position="259"/>
    </location>
</feature>
<evidence type="ECO:0000313" key="8">
    <source>
        <dbReference type="EMBL" id="NNG40724.1"/>
    </source>
</evidence>
<feature type="transmembrane region" description="Helical" evidence="6">
    <location>
        <begin position="172"/>
        <end position="192"/>
    </location>
</feature>
<dbReference type="AlphaFoldDB" id="A0A849AIS8"/>
<protein>
    <submittedName>
        <fullName evidence="8">NADH-quinone oxidoreductase subunit L</fullName>
    </submittedName>
</protein>
<keyword evidence="9" id="KW-1185">Reference proteome</keyword>
<feature type="transmembrane region" description="Helical" evidence="6">
    <location>
        <begin position="79"/>
        <end position="102"/>
    </location>
</feature>
<organism evidence="8 9">
    <name type="scientific">Flexivirga aerilata</name>
    <dbReference type="NCBI Taxonomy" id="1656889"/>
    <lineage>
        <taxon>Bacteria</taxon>
        <taxon>Bacillati</taxon>
        <taxon>Actinomycetota</taxon>
        <taxon>Actinomycetes</taxon>
        <taxon>Micrococcales</taxon>
        <taxon>Dermacoccaceae</taxon>
        <taxon>Flexivirga</taxon>
    </lineage>
</organism>
<dbReference type="InterPro" id="IPR001750">
    <property type="entry name" value="ND/Mrp_TM"/>
</dbReference>
<feature type="transmembrane region" description="Helical" evidence="6">
    <location>
        <begin position="133"/>
        <end position="151"/>
    </location>
</feature>
<reference evidence="8 9" key="1">
    <citation type="submission" date="2020-05" db="EMBL/GenBank/DDBJ databases">
        <title>Flexivirga sp. ID2601S isolated from air conditioner.</title>
        <authorList>
            <person name="Kim D.H."/>
        </authorList>
    </citation>
    <scope>NUCLEOTIDE SEQUENCE [LARGE SCALE GENOMIC DNA]</scope>
    <source>
        <strain evidence="8 9">ID2601S</strain>
    </source>
</reference>
<feature type="domain" description="NADH:quinone oxidoreductase/Mrp antiporter transmembrane" evidence="7">
    <location>
        <begin position="126"/>
        <end position="404"/>
    </location>
</feature>
<dbReference type="Pfam" id="PF00361">
    <property type="entry name" value="Proton_antipo_M"/>
    <property type="match status" value="1"/>
</dbReference>
<dbReference type="PANTHER" id="PTHR42829">
    <property type="entry name" value="NADH-UBIQUINONE OXIDOREDUCTASE CHAIN 5"/>
    <property type="match status" value="1"/>
</dbReference>
<sequence>MSALLWALVLLPALAGVGLLAAPLGPSPVRRAVERATPTVGISVATGVLALSAAAASVRPTTSAPFLAGDPFTLAVDGLSAVVVVTVAAVSLLVLVFSAGAIRHHRARFVGLMLVFVAAVLVTATATTLLGLLMAWEVMGATSYALIAFDWRRDTAVASGTTAFVVTRAGDVGLYLAAGAALAVASGGTPGLSLDRLALLPSPWLHIAAAGMLAAAFGKAAQLPFSFWLSRAMDGPSPVSALLHSAAMVAMGGYLLLRLHPLLLAAGWAATTAAWVGALTALLLGAVAIAQDDLKQLLAASTSAQLGFVVLAAGTTGPGAVGAGLAHLVGHASTKALLFLAAGAWLAALGTKSLPALRGAGRAYPWVGVPFTVAALALAGVPPLTLWATKESVLAAAREQSGALYAVGLAAAVASSAYAGKALALIWRRLPDHPTGYDTEEAGTRQVGWIERIPLLPLAVGAAGLGVLVVPAVWAKVDPGAPTPTSASAGEVAVSVVLAVVVTGVALRWPQRLPAPRWAGSWLRLEQVAHAGVLRPTLRLAALLARGDAALEAAVTGTGHAGRRLADHAAAIDAVGVGGALRGVVAAARRGAGLALRPQTGQLHQYYAQASVGLAVAVLIVWLAR</sequence>
<comment type="caution">
    <text evidence="8">The sequence shown here is derived from an EMBL/GenBank/DDBJ whole genome shotgun (WGS) entry which is preliminary data.</text>
</comment>
<evidence type="ECO:0000259" key="7">
    <source>
        <dbReference type="Pfam" id="PF00361"/>
    </source>
</evidence>
<comment type="subcellular location">
    <subcellularLocation>
        <location evidence="1">Endomembrane system</location>
        <topology evidence="1">Multi-pass membrane protein</topology>
    </subcellularLocation>
    <subcellularLocation>
        <location evidence="5">Membrane</location>
        <topology evidence="5">Multi-pass membrane protein</topology>
    </subcellularLocation>
</comment>
<feature type="transmembrane region" description="Helical" evidence="6">
    <location>
        <begin position="204"/>
        <end position="229"/>
    </location>
</feature>
<dbReference type="GO" id="GO:0003954">
    <property type="term" value="F:NADH dehydrogenase activity"/>
    <property type="evidence" value="ECO:0007669"/>
    <property type="project" value="TreeGrafter"/>
</dbReference>
<dbReference type="GO" id="GO:0016020">
    <property type="term" value="C:membrane"/>
    <property type="evidence" value="ECO:0007669"/>
    <property type="project" value="UniProtKB-SubCell"/>
</dbReference>
<feature type="transmembrane region" description="Helical" evidence="6">
    <location>
        <begin position="328"/>
        <end position="351"/>
    </location>
</feature>
<name>A0A849AIS8_9MICO</name>
<feature type="transmembrane region" description="Helical" evidence="6">
    <location>
        <begin position="455"/>
        <end position="475"/>
    </location>
</feature>
<dbReference type="PRINTS" id="PR01434">
    <property type="entry name" value="NADHDHGNASE5"/>
</dbReference>
<evidence type="ECO:0000313" key="9">
    <source>
        <dbReference type="Proteomes" id="UP000557772"/>
    </source>
</evidence>
<feature type="transmembrane region" description="Helical" evidence="6">
    <location>
        <begin position="402"/>
        <end position="420"/>
    </location>
</feature>
<keyword evidence="4 6" id="KW-0472">Membrane</keyword>
<dbReference type="GO" id="GO:0015990">
    <property type="term" value="P:electron transport coupled proton transport"/>
    <property type="evidence" value="ECO:0007669"/>
    <property type="project" value="TreeGrafter"/>
</dbReference>
<dbReference type="EMBL" id="JABENB010000003">
    <property type="protein sequence ID" value="NNG40724.1"/>
    <property type="molecule type" value="Genomic_DNA"/>
</dbReference>
<evidence type="ECO:0000256" key="1">
    <source>
        <dbReference type="ARBA" id="ARBA00004127"/>
    </source>
</evidence>
<dbReference type="PANTHER" id="PTHR42829:SF2">
    <property type="entry name" value="NADH-UBIQUINONE OXIDOREDUCTASE CHAIN 5"/>
    <property type="match status" value="1"/>
</dbReference>
<proteinExistence type="predicted"/>
<feature type="transmembrane region" description="Helical" evidence="6">
    <location>
        <begin position="297"/>
        <end position="316"/>
    </location>
</feature>
<keyword evidence="2 5" id="KW-0812">Transmembrane</keyword>
<feature type="transmembrane region" description="Helical" evidence="6">
    <location>
        <begin position="363"/>
        <end position="382"/>
    </location>
</feature>
<accession>A0A849AIS8</accession>
<dbReference type="GO" id="GO:0008137">
    <property type="term" value="F:NADH dehydrogenase (ubiquinone) activity"/>
    <property type="evidence" value="ECO:0007669"/>
    <property type="project" value="InterPro"/>
</dbReference>
<gene>
    <name evidence="8" type="ORF">HJ588_15780</name>
</gene>
<dbReference type="GO" id="GO:0012505">
    <property type="term" value="C:endomembrane system"/>
    <property type="evidence" value="ECO:0007669"/>
    <property type="project" value="UniProtKB-SubCell"/>
</dbReference>
<dbReference type="InterPro" id="IPR003945">
    <property type="entry name" value="NU5C-like"/>
</dbReference>
<feature type="transmembrane region" description="Helical" evidence="6">
    <location>
        <begin position="265"/>
        <end position="290"/>
    </location>
</feature>
<feature type="transmembrane region" description="Helical" evidence="6">
    <location>
        <begin position="487"/>
        <end position="507"/>
    </location>
</feature>
<feature type="transmembrane region" description="Helical" evidence="6">
    <location>
        <begin position="606"/>
        <end position="624"/>
    </location>
</feature>
<dbReference type="GO" id="GO:0042773">
    <property type="term" value="P:ATP synthesis coupled electron transport"/>
    <property type="evidence" value="ECO:0007669"/>
    <property type="project" value="InterPro"/>
</dbReference>
<evidence type="ECO:0000256" key="4">
    <source>
        <dbReference type="ARBA" id="ARBA00023136"/>
    </source>
</evidence>
<dbReference type="Gene3D" id="1.20.5.2700">
    <property type="match status" value="1"/>
</dbReference>
<evidence type="ECO:0000256" key="6">
    <source>
        <dbReference type="SAM" id="Phobius"/>
    </source>
</evidence>
<dbReference type="Proteomes" id="UP000557772">
    <property type="component" value="Unassembled WGS sequence"/>
</dbReference>
<feature type="transmembrane region" description="Helical" evidence="6">
    <location>
        <begin position="109"/>
        <end position="127"/>
    </location>
</feature>
<evidence type="ECO:0000256" key="5">
    <source>
        <dbReference type="RuleBase" id="RU000320"/>
    </source>
</evidence>
<keyword evidence="3 6" id="KW-1133">Transmembrane helix</keyword>